<dbReference type="AlphaFoldDB" id="A0A2V4NL68"/>
<keyword evidence="3" id="KW-1003">Cell membrane</keyword>
<sequence length="411" mass="41620">MLAAQAVDRTGSGVWAAASVLYFTFVCHLDARQVGLLVGVAAVAGIAGSPVAGRLAGRLPVRGLLMGSHLLRVGTMALMLLVHSFAALTAVVAVTCLAERGAKTLEMIFATRVAGERRGTYQALFRTVANAGTAVGAGLAAVGLAVGTTDAYRALIVANGLSYLAAAFLAWRTGELPPAPQAAPAEQAQAGTNPWRDRGYLLFVLRDTALCLDDSLLGVGLPLWLIHHTAAPHALVPVFLVLNTVLVVFLQLPVSRRTDGPRRAATAVGWYGVALLGACAAMAAATGGGAVRGSVALLAAAVLVTLAELIRSVSSWELAVSLAPDQAQAAYLGVAGMSQSVQKSLGPLLLTGVVMTAGPLGWLALGTGVTAVGAVQRLGARRRLAALGRPGSVLVAASAAQPARAVSAAGS</sequence>
<feature type="transmembrane region" description="Helical" evidence="7">
    <location>
        <begin position="348"/>
        <end position="375"/>
    </location>
</feature>
<dbReference type="Pfam" id="PF07690">
    <property type="entry name" value="MFS_1"/>
    <property type="match status" value="1"/>
</dbReference>
<evidence type="ECO:0000256" key="6">
    <source>
        <dbReference type="ARBA" id="ARBA00023136"/>
    </source>
</evidence>
<feature type="transmembrane region" description="Helical" evidence="7">
    <location>
        <begin position="234"/>
        <end position="252"/>
    </location>
</feature>
<dbReference type="PANTHER" id="PTHR23517:SF2">
    <property type="entry name" value="MULTIDRUG RESISTANCE PROTEIN MDTH"/>
    <property type="match status" value="1"/>
</dbReference>
<evidence type="ECO:0000256" key="1">
    <source>
        <dbReference type="ARBA" id="ARBA00004651"/>
    </source>
</evidence>
<proteinExistence type="predicted"/>
<keyword evidence="6 7" id="KW-0472">Membrane</keyword>
<evidence type="ECO:0000256" key="3">
    <source>
        <dbReference type="ARBA" id="ARBA00022475"/>
    </source>
</evidence>
<comment type="caution">
    <text evidence="8">The sequence shown here is derived from an EMBL/GenBank/DDBJ whole genome shotgun (WGS) entry which is preliminary data.</text>
</comment>
<dbReference type="EMBL" id="PYBW01000084">
    <property type="protein sequence ID" value="PYC76353.1"/>
    <property type="molecule type" value="Genomic_DNA"/>
</dbReference>
<dbReference type="Proteomes" id="UP000248039">
    <property type="component" value="Unassembled WGS sequence"/>
</dbReference>
<protein>
    <submittedName>
        <fullName evidence="8">MFS transporter</fullName>
    </submittedName>
</protein>
<dbReference type="InterPro" id="IPR050171">
    <property type="entry name" value="MFS_Transporters"/>
</dbReference>
<comment type="subcellular location">
    <subcellularLocation>
        <location evidence="1">Cell membrane</location>
        <topology evidence="1">Multi-pass membrane protein</topology>
    </subcellularLocation>
</comment>
<evidence type="ECO:0000256" key="7">
    <source>
        <dbReference type="SAM" id="Phobius"/>
    </source>
</evidence>
<dbReference type="GO" id="GO:0022857">
    <property type="term" value="F:transmembrane transporter activity"/>
    <property type="evidence" value="ECO:0007669"/>
    <property type="project" value="InterPro"/>
</dbReference>
<dbReference type="SUPFAM" id="SSF103473">
    <property type="entry name" value="MFS general substrate transporter"/>
    <property type="match status" value="1"/>
</dbReference>
<dbReference type="InterPro" id="IPR036259">
    <property type="entry name" value="MFS_trans_sf"/>
</dbReference>
<keyword evidence="2" id="KW-0813">Transport</keyword>
<name>A0A2V4NL68_9ACTN</name>
<dbReference type="OrthoDB" id="3865324at2"/>
<feature type="transmembrane region" description="Helical" evidence="7">
    <location>
        <begin position="127"/>
        <end position="146"/>
    </location>
</feature>
<dbReference type="PANTHER" id="PTHR23517">
    <property type="entry name" value="RESISTANCE PROTEIN MDTM, PUTATIVE-RELATED-RELATED"/>
    <property type="match status" value="1"/>
</dbReference>
<feature type="transmembrane region" description="Helical" evidence="7">
    <location>
        <begin position="76"/>
        <end position="98"/>
    </location>
</feature>
<evidence type="ECO:0000313" key="9">
    <source>
        <dbReference type="Proteomes" id="UP000248039"/>
    </source>
</evidence>
<keyword evidence="4 7" id="KW-0812">Transmembrane</keyword>
<keyword evidence="9" id="KW-1185">Reference proteome</keyword>
<evidence type="ECO:0000313" key="8">
    <source>
        <dbReference type="EMBL" id="PYC76353.1"/>
    </source>
</evidence>
<feature type="transmembrane region" description="Helical" evidence="7">
    <location>
        <begin position="12"/>
        <end position="29"/>
    </location>
</feature>
<gene>
    <name evidence="8" type="ORF">C7C46_22770</name>
</gene>
<evidence type="ECO:0000256" key="5">
    <source>
        <dbReference type="ARBA" id="ARBA00022989"/>
    </source>
</evidence>
<dbReference type="InterPro" id="IPR011701">
    <property type="entry name" value="MFS"/>
</dbReference>
<evidence type="ECO:0000256" key="4">
    <source>
        <dbReference type="ARBA" id="ARBA00022692"/>
    </source>
</evidence>
<organism evidence="8 9">
    <name type="scientific">Streptomyces tateyamensis</name>
    <dbReference type="NCBI Taxonomy" id="565073"/>
    <lineage>
        <taxon>Bacteria</taxon>
        <taxon>Bacillati</taxon>
        <taxon>Actinomycetota</taxon>
        <taxon>Actinomycetes</taxon>
        <taxon>Kitasatosporales</taxon>
        <taxon>Streptomycetaceae</taxon>
        <taxon>Streptomyces</taxon>
    </lineage>
</organism>
<keyword evidence="5 7" id="KW-1133">Transmembrane helix</keyword>
<reference evidence="8 9" key="1">
    <citation type="submission" date="2018-03" db="EMBL/GenBank/DDBJ databases">
        <title>Bioinformatic expansion and discovery of thiopeptide antibiotics.</title>
        <authorList>
            <person name="Schwalen C.J."/>
            <person name="Hudson G.A."/>
            <person name="Mitchell D.A."/>
        </authorList>
    </citation>
    <scope>NUCLEOTIDE SEQUENCE [LARGE SCALE GENOMIC DNA]</scope>
    <source>
        <strain evidence="8 9">ATCC 21389</strain>
    </source>
</reference>
<accession>A0A2V4NL68</accession>
<dbReference type="Gene3D" id="1.20.1250.20">
    <property type="entry name" value="MFS general substrate transporter like domains"/>
    <property type="match status" value="1"/>
</dbReference>
<feature type="transmembrane region" description="Helical" evidence="7">
    <location>
        <begin position="264"/>
        <end position="283"/>
    </location>
</feature>
<feature type="transmembrane region" description="Helical" evidence="7">
    <location>
        <begin position="36"/>
        <end position="56"/>
    </location>
</feature>
<evidence type="ECO:0000256" key="2">
    <source>
        <dbReference type="ARBA" id="ARBA00022448"/>
    </source>
</evidence>
<dbReference type="GO" id="GO:0005886">
    <property type="term" value="C:plasma membrane"/>
    <property type="evidence" value="ECO:0007669"/>
    <property type="project" value="UniProtKB-SubCell"/>
</dbReference>